<organism evidence="1 2">
    <name type="scientific">Christensenella minuta</name>
    <dbReference type="NCBI Taxonomy" id="626937"/>
    <lineage>
        <taxon>Bacteria</taxon>
        <taxon>Bacillati</taxon>
        <taxon>Bacillota</taxon>
        <taxon>Clostridia</taxon>
        <taxon>Christensenellales</taxon>
        <taxon>Christensenellaceae</taxon>
        <taxon>Christensenella</taxon>
    </lineage>
</organism>
<reference evidence="2" key="1">
    <citation type="submission" date="2016-02" db="EMBL/GenBank/DDBJ databases">
        <authorList>
            <person name="Mitreva M."/>
            <person name="Pepin K.H."/>
            <person name="Mihindukulasuriya K.A."/>
            <person name="Fulton R."/>
            <person name="Fronick C."/>
            <person name="O'Laughlin M."/>
            <person name="Miner T."/>
            <person name="Herter B."/>
            <person name="Rosa B.A."/>
            <person name="Cordes M."/>
            <person name="Tomlinson C."/>
            <person name="Wollam A."/>
            <person name="Palsikar V.B."/>
            <person name="Mardis E.R."/>
            <person name="Wilson R.K."/>
        </authorList>
    </citation>
    <scope>NUCLEOTIDE SEQUENCE [LARGE SCALE GENOMIC DNA]</scope>
    <source>
        <strain evidence="2">DSM 22607</strain>
    </source>
</reference>
<sequence length="70" mass="8305">MIQAYTTNYSISFRDLKCKKGTKKRRVSQNEKLFFKICICGAHELLRFPFFCIRIDMLTMGYTCVQHMVT</sequence>
<dbReference type="AlphaFoldDB" id="A0A136Q6T5"/>
<dbReference type="Proteomes" id="UP000070366">
    <property type="component" value="Unassembled WGS sequence"/>
</dbReference>
<dbReference type="STRING" id="626937.HMPREF3293_00789"/>
<protein>
    <submittedName>
        <fullName evidence="1">Uncharacterized protein</fullName>
    </submittedName>
</protein>
<gene>
    <name evidence="1" type="ORF">HMPREF3293_00789</name>
</gene>
<evidence type="ECO:0000313" key="2">
    <source>
        <dbReference type="Proteomes" id="UP000070366"/>
    </source>
</evidence>
<dbReference type="EMBL" id="LSZW01000046">
    <property type="protein sequence ID" value="KXK66383.1"/>
    <property type="molecule type" value="Genomic_DNA"/>
</dbReference>
<comment type="caution">
    <text evidence="1">The sequence shown here is derived from an EMBL/GenBank/DDBJ whole genome shotgun (WGS) entry which is preliminary data.</text>
</comment>
<proteinExistence type="predicted"/>
<keyword evidence="2" id="KW-1185">Reference proteome</keyword>
<name>A0A136Q6T5_9FIRM</name>
<evidence type="ECO:0000313" key="1">
    <source>
        <dbReference type="EMBL" id="KXK66383.1"/>
    </source>
</evidence>
<accession>A0A136Q6T5</accession>